<comment type="cofactor">
    <cofactor evidence="7 8">
        <name>Mn(2+)</name>
        <dbReference type="ChEBI" id="CHEBI:29035"/>
    </cofactor>
</comment>
<accession>A0A921ZJ48</accession>
<reference evidence="9" key="1">
    <citation type="journal article" date="2016" name="Insect Biochem. Mol. Biol.">
        <title>Multifaceted biological insights from a draft genome sequence of the tobacco hornworm moth, Manduca sexta.</title>
        <authorList>
            <person name="Kanost M.R."/>
            <person name="Arrese E.L."/>
            <person name="Cao X."/>
            <person name="Chen Y.R."/>
            <person name="Chellapilla S."/>
            <person name="Goldsmith M.R."/>
            <person name="Grosse-Wilde E."/>
            <person name="Heckel D.G."/>
            <person name="Herndon N."/>
            <person name="Jiang H."/>
            <person name="Papanicolaou A."/>
            <person name="Qu J."/>
            <person name="Soulages J.L."/>
            <person name="Vogel H."/>
            <person name="Walters J."/>
            <person name="Waterhouse R.M."/>
            <person name="Ahn S.J."/>
            <person name="Almeida F.C."/>
            <person name="An C."/>
            <person name="Aqrawi P."/>
            <person name="Bretschneider A."/>
            <person name="Bryant W.B."/>
            <person name="Bucks S."/>
            <person name="Chao H."/>
            <person name="Chevignon G."/>
            <person name="Christen J.M."/>
            <person name="Clarke D.F."/>
            <person name="Dittmer N.T."/>
            <person name="Ferguson L.C.F."/>
            <person name="Garavelou S."/>
            <person name="Gordon K.H.J."/>
            <person name="Gunaratna R.T."/>
            <person name="Han Y."/>
            <person name="Hauser F."/>
            <person name="He Y."/>
            <person name="Heidel-Fischer H."/>
            <person name="Hirsh A."/>
            <person name="Hu Y."/>
            <person name="Jiang H."/>
            <person name="Kalra D."/>
            <person name="Klinner C."/>
            <person name="Konig C."/>
            <person name="Kovar C."/>
            <person name="Kroll A.R."/>
            <person name="Kuwar S.S."/>
            <person name="Lee S.L."/>
            <person name="Lehman R."/>
            <person name="Li K."/>
            <person name="Li Z."/>
            <person name="Liang H."/>
            <person name="Lovelace S."/>
            <person name="Lu Z."/>
            <person name="Mansfield J.H."/>
            <person name="McCulloch K.J."/>
            <person name="Mathew T."/>
            <person name="Morton B."/>
            <person name="Muzny D.M."/>
            <person name="Neunemann D."/>
            <person name="Ongeri F."/>
            <person name="Pauchet Y."/>
            <person name="Pu L.L."/>
            <person name="Pyrousis I."/>
            <person name="Rao X.J."/>
            <person name="Redding A."/>
            <person name="Roesel C."/>
            <person name="Sanchez-Gracia A."/>
            <person name="Schaack S."/>
            <person name="Shukla A."/>
            <person name="Tetreau G."/>
            <person name="Wang Y."/>
            <person name="Xiong G.H."/>
            <person name="Traut W."/>
            <person name="Walsh T.K."/>
            <person name="Worley K.C."/>
            <person name="Wu D."/>
            <person name="Wu W."/>
            <person name="Wu Y.Q."/>
            <person name="Zhang X."/>
            <person name="Zou Z."/>
            <person name="Zucker H."/>
            <person name="Briscoe A.D."/>
            <person name="Burmester T."/>
            <person name="Clem R.J."/>
            <person name="Feyereisen R."/>
            <person name="Grimmelikhuijzen C.J.P."/>
            <person name="Hamodrakas S.J."/>
            <person name="Hansson B.S."/>
            <person name="Huguet E."/>
            <person name="Jermiin L.S."/>
            <person name="Lan Q."/>
            <person name="Lehman H.K."/>
            <person name="Lorenzen M."/>
            <person name="Merzendorfer H."/>
            <person name="Michalopoulos I."/>
            <person name="Morton D.B."/>
            <person name="Muthukrishnan S."/>
            <person name="Oakeshott J.G."/>
            <person name="Palmer W."/>
            <person name="Park Y."/>
            <person name="Passarelli A.L."/>
            <person name="Rozas J."/>
            <person name="Schwartz L.M."/>
            <person name="Smith W."/>
            <person name="Southgate A."/>
            <person name="Vilcinskas A."/>
            <person name="Vogt R."/>
            <person name="Wang P."/>
            <person name="Werren J."/>
            <person name="Yu X.Q."/>
            <person name="Zhou J.J."/>
            <person name="Brown S.J."/>
            <person name="Scherer S.E."/>
            <person name="Richards S."/>
            <person name="Blissard G.W."/>
        </authorList>
    </citation>
    <scope>NUCLEOTIDE SEQUENCE</scope>
</reference>
<keyword evidence="7 8" id="KW-0479">Metal-binding</keyword>
<keyword evidence="2 8" id="KW-0808">Transferase</keyword>
<dbReference type="GO" id="GO:0046872">
    <property type="term" value="F:metal ion binding"/>
    <property type="evidence" value="ECO:0007669"/>
    <property type="project" value="UniProtKB-KW"/>
</dbReference>
<dbReference type="GO" id="GO:0015018">
    <property type="term" value="F:galactosylgalactosylxylosylprotein 3-beta-glucuronosyltransferase activity"/>
    <property type="evidence" value="ECO:0007669"/>
    <property type="project" value="UniProtKB-UniRule"/>
</dbReference>
<dbReference type="EC" id="2.4.1.135" evidence="8"/>
<evidence type="ECO:0000256" key="2">
    <source>
        <dbReference type="ARBA" id="ARBA00022679"/>
    </source>
</evidence>
<evidence type="ECO:0000256" key="6">
    <source>
        <dbReference type="ARBA" id="ARBA00023136"/>
    </source>
</evidence>
<feature type="binding site" evidence="7">
    <location>
        <position position="176"/>
    </location>
    <ligand>
        <name>Mn(2+)</name>
        <dbReference type="ChEBI" id="CHEBI:29035"/>
    </ligand>
</feature>
<dbReference type="PANTHER" id="PTHR10896">
    <property type="entry name" value="GALACTOSYLGALACTOSYLXYLOSYLPROTEIN 3-BETA-GLUCURONOSYLTRANSFERASE BETA-1,3-GLUCURONYLTRANSFERASE"/>
    <property type="match status" value="1"/>
</dbReference>
<evidence type="ECO:0000313" key="10">
    <source>
        <dbReference type="Proteomes" id="UP000791440"/>
    </source>
</evidence>
<keyword evidence="4 8" id="KW-0735">Signal-anchor</keyword>
<comment type="similarity">
    <text evidence="8">Belongs to the glycosyltransferase 43 family.</text>
</comment>
<dbReference type="Proteomes" id="UP000791440">
    <property type="component" value="Unassembled WGS sequence"/>
</dbReference>
<dbReference type="GO" id="GO:0005975">
    <property type="term" value="P:carbohydrate metabolic process"/>
    <property type="evidence" value="ECO:0007669"/>
    <property type="project" value="TreeGrafter"/>
</dbReference>
<evidence type="ECO:0000256" key="4">
    <source>
        <dbReference type="ARBA" id="ARBA00022968"/>
    </source>
</evidence>
<dbReference type="EMBL" id="JH668587">
    <property type="protein sequence ID" value="KAG6458545.1"/>
    <property type="molecule type" value="Genomic_DNA"/>
</dbReference>
<evidence type="ECO:0000256" key="5">
    <source>
        <dbReference type="ARBA" id="ARBA00022989"/>
    </source>
</evidence>
<feature type="transmembrane region" description="Helical" evidence="8">
    <location>
        <begin position="12"/>
        <end position="29"/>
    </location>
</feature>
<reference evidence="9" key="2">
    <citation type="submission" date="2020-12" db="EMBL/GenBank/DDBJ databases">
        <authorList>
            <person name="Kanost M."/>
        </authorList>
    </citation>
    <scope>NUCLEOTIDE SEQUENCE</scope>
</reference>
<dbReference type="AlphaFoldDB" id="A0A921ZJ48"/>
<comment type="caution">
    <text evidence="9">The sequence shown here is derived from an EMBL/GenBank/DDBJ whole genome shotgun (WGS) entry which is preliminary data.</text>
</comment>
<evidence type="ECO:0000256" key="8">
    <source>
        <dbReference type="RuleBase" id="RU363127"/>
    </source>
</evidence>
<keyword evidence="8" id="KW-0333">Golgi apparatus</keyword>
<keyword evidence="3 8" id="KW-0812">Transmembrane</keyword>
<evidence type="ECO:0000313" key="9">
    <source>
        <dbReference type="EMBL" id="KAG6458545.1"/>
    </source>
</evidence>
<dbReference type="PANTHER" id="PTHR10896:SF51">
    <property type="entry name" value="GALACTOSYLGALACTOSYLXYLOSYLPROTEIN 3-BETA-GLUCURONOSYLTRANSFERASE S"/>
    <property type="match status" value="1"/>
</dbReference>
<keyword evidence="5 8" id="KW-1133">Transmembrane helix</keyword>
<comment type="subcellular location">
    <subcellularLocation>
        <location evidence="8">Golgi apparatus membrane</location>
        <topology evidence="8">Single-pass type II membrane protein</topology>
    </subcellularLocation>
    <subcellularLocation>
        <location evidence="1">Membrane</location>
        <topology evidence="1">Single-pass type II membrane protein</topology>
    </subcellularLocation>
</comment>
<keyword evidence="10" id="KW-1185">Reference proteome</keyword>
<dbReference type="Pfam" id="PF03360">
    <property type="entry name" value="Glyco_transf_43"/>
    <property type="match status" value="1"/>
</dbReference>
<evidence type="ECO:0000256" key="3">
    <source>
        <dbReference type="ARBA" id="ARBA00022692"/>
    </source>
</evidence>
<dbReference type="GO" id="GO:0050650">
    <property type="term" value="P:chondroitin sulfate proteoglycan biosynthetic process"/>
    <property type="evidence" value="ECO:0007669"/>
    <property type="project" value="TreeGrafter"/>
</dbReference>
<name>A0A921ZJ48_MANSE</name>
<keyword evidence="7 8" id="KW-0464">Manganese</keyword>
<evidence type="ECO:0000256" key="1">
    <source>
        <dbReference type="ARBA" id="ARBA00004606"/>
    </source>
</evidence>
<dbReference type="GO" id="GO:0000139">
    <property type="term" value="C:Golgi membrane"/>
    <property type="evidence" value="ECO:0007669"/>
    <property type="project" value="UniProtKB-SubCell"/>
</dbReference>
<comment type="catalytic activity">
    <reaction evidence="8">
        <text>3-O-(beta-D-galactosyl-(1-&gt;3)-beta-D-galactosyl-(1-&gt;4)-beta-D-xylosyl)-L-seryl-[protein] + UDP-alpha-D-glucuronate = 3-O-(beta-D-GlcA-(1-&gt;3)-beta-D-Gal-(1-&gt;3)-beta-D-Gal-(1-&gt;4)-beta-D-Xyl)-L-seryl-[protein] + UDP + H(+)</text>
        <dbReference type="Rhea" id="RHEA:24168"/>
        <dbReference type="Rhea" id="RHEA-COMP:12571"/>
        <dbReference type="Rhea" id="RHEA-COMP:12573"/>
        <dbReference type="ChEBI" id="CHEBI:15378"/>
        <dbReference type="ChEBI" id="CHEBI:58052"/>
        <dbReference type="ChEBI" id="CHEBI:58223"/>
        <dbReference type="ChEBI" id="CHEBI:132090"/>
        <dbReference type="ChEBI" id="CHEBI:132093"/>
        <dbReference type="EC" id="2.4.1.135"/>
    </reaction>
</comment>
<proteinExistence type="inferred from homology"/>
<gene>
    <name evidence="9" type="ORF">O3G_MSEX010914</name>
</gene>
<evidence type="ECO:0000256" key="7">
    <source>
        <dbReference type="PIRSR" id="PIRSR605027-3"/>
    </source>
</evidence>
<sequence length="262" mass="30141">MIIKPITLLKKIFIMAVFVSIFLLVFFWPKMEMLSHDGLTTTIISKGIRVPAKNKVCYVDYQDHRENMNKTDLKMIYYVTPTYPRPEQVPELTRLAHTLMHVPRIHWIIADDQPLCSDQVISLLRRTGLPYTHISSPKPYVYVGTNYPRGVSNRRAAVRWLHENAHDGVMYFGDDDNTVDLQLFDEIRSTKKVSMFPVGLIGGYGVSTPIVKNGKVSYIDFDYTVTKGNCVLWTDCRSCAGQSYVLVYWRYFIVSMVVAIVQ</sequence>
<dbReference type="InterPro" id="IPR005027">
    <property type="entry name" value="Glyco_trans_43"/>
</dbReference>
<protein>
    <recommendedName>
        <fullName evidence="8">Galactosylgalactosylxylosylprotein 3-beta-glucuronosyltransferase</fullName>
        <ecNumber evidence="8">2.4.1.135</ecNumber>
    </recommendedName>
</protein>
<organism evidence="9 10">
    <name type="scientific">Manduca sexta</name>
    <name type="common">Tobacco hawkmoth</name>
    <name type="synonym">Tobacco hornworm</name>
    <dbReference type="NCBI Taxonomy" id="7130"/>
    <lineage>
        <taxon>Eukaryota</taxon>
        <taxon>Metazoa</taxon>
        <taxon>Ecdysozoa</taxon>
        <taxon>Arthropoda</taxon>
        <taxon>Hexapoda</taxon>
        <taxon>Insecta</taxon>
        <taxon>Pterygota</taxon>
        <taxon>Neoptera</taxon>
        <taxon>Endopterygota</taxon>
        <taxon>Lepidoptera</taxon>
        <taxon>Glossata</taxon>
        <taxon>Ditrysia</taxon>
        <taxon>Bombycoidea</taxon>
        <taxon>Sphingidae</taxon>
        <taxon>Sphinginae</taxon>
        <taxon>Sphingini</taxon>
        <taxon>Manduca</taxon>
    </lineage>
</organism>
<keyword evidence="6 8" id="KW-0472">Membrane</keyword>
<comment type="pathway">
    <text evidence="8">Protein modification; protein glycosylation.</text>
</comment>